<sequence length="365" mass="40679">MDSVTQALLGGAIQGSLLGRTQGRRALFYGAALATLPDLDVLIPYADPVSAMTYHRGFTHSLFVLTGLAGLLTWLIRRRWPDAPYRRGRLFFTLWLVLITHPLLDAFTVYGTRLFWPFPAVPESWSAVFIIDPAYTLPLLAAVVFAARKGLNTRSIRILSVALALSTAYLAFGMGGRMLAEQRVSHAMRNQGIAVTELRAVSMPFNALIWRVIAKTPDGHYYESVSSWFDDRPPEWIRLPLHPDIAHIVNGVPLHDRLRWFTNDWLRYDIIGNALVVSDLRMGIAGQYTFRFKMAECAADGKWVTVVPSAWSSGMPSLTELKLMMKRIFHQQPPLPLSAWSAPYAETSAAHTCDLAMPVGKPASS</sequence>
<organism evidence="2 3">
    <name type="scientific">Affinibrenneria salicis</name>
    <dbReference type="NCBI Taxonomy" id="2590031"/>
    <lineage>
        <taxon>Bacteria</taxon>
        <taxon>Pseudomonadati</taxon>
        <taxon>Pseudomonadota</taxon>
        <taxon>Gammaproteobacteria</taxon>
        <taxon>Enterobacterales</taxon>
        <taxon>Pectobacteriaceae</taxon>
        <taxon>Affinibrenneria</taxon>
    </lineage>
</organism>
<keyword evidence="3" id="KW-1185">Reference proteome</keyword>
<evidence type="ECO:0000256" key="1">
    <source>
        <dbReference type="SAM" id="Phobius"/>
    </source>
</evidence>
<feature type="transmembrane region" description="Helical" evidence="1">
    <location>
        <begin position="158"/>
        <end position="180"/>
    </location>
</feature>
<protein>
    <submittedName>
        <fullName evidence="2">Metal-dependent hydrolase</fullName>
    </submittedName>
</protein>
<keyword evidence="2" id="KW-0378">Hydrolase</keyword>
<dbReference type="Proteomes" id="UP000335415">
    <property type="component" value="Unassembled WGS sequence"/>
</dbReference>
<evidence type="ECO:0000313" key="2">
    <source>
        <dbReference type="EMBL" id="KAA8995874.1"/>
    </source>
</evidence>
<dbReference type="EMBL" id="VYKJ01000016">
    <property type="protein sequence ID" value="KAA8995874.1"/>
    <property type="molecule type" value="Genomic_DNA"/>
</dbReference>
<dbReference type="InterPro" id="IPR053170">
    <property type="entry name" value="Transcription_regulator"/>
</dbReference>
<dbReference type="GO" id="GO:0016787">
    <property type="term" value="F:hydrolase activity"/>
    <property type="evidence" value="ECO:0007669"/>
    <property type="project" value="UniProtKB-KW"/>
</dbReference>
<accession>A0A5J5FRM0</accession>
<comment type="caution">
    <text evidence="2">The sequence shown here is derived from an EMBL/GenBank/DDBJ whole genome shotgun (WGS) entry which is preliminary data.</text>
</comment>
<keyword evidence="1" id="KW-0812">Transmembrane</keyword>
<evidence type="ECO:0000313" key="3">
    <source>
        <dbReference type="Proteomes" id="UP000335415"/>
    </source>
</evidence>
<keyword evidence="1" id="KW-1133">Transmembrane helix</keyword>
<dbReference type="Pfam" id="PF04307">
    <property type="entry name" value="YdjM"/>
    <property type="match status" value="1"/>
</dbReference>
<dbReference type="PANTHER" id="PTHR40031:SF1">
    <property type="entry name" value="MEMBRANE-BOUND METAL-DEPENDENT HYDROLASE"/>
    <property type="match status" value="1"/>
</dbReference>
<feature type="transmembrane region" description="Helical" evidence="1">
    <location>
        <begin position="88"/>
        <end position="104"/>
    </location>
</feature>
<dbReference type="OrthoDB" id="9781927at2"/>
<gene>
    <name evidence="2" type="ORF">FJU30_23155</name>
</gene>
<name>A0A5J5FRM0_9GAMM</name>
<dbReference type="AlphaFoldDB" id="A0A5J5FRM0"/>
<dbReference type="InterPro" id="IPR007404">
    <property type="entry name" value="YdjM-like"/>
</dbReference>
<reference evidence="2 3" key="1">
    <citation type="submission" date="2019-09" db="EMBL/GenBank/DDBJ databases">
        <authorList>
            <person name="Li Y."/>
        </authorList>
    </citation>
    <scope>NUCLEOTIDE SEQUENCE [LARGE SCALE GENOMIC DNA]</scope>
    <source>
        <strain evidence="2 3">L3-3HA</strain>
    </source>
</reference>
<feature type="transmembrane region" description="Helical" evidence="1">
    <location>
        <begin position="58"/>
        <end position="76"/>
    </location>
</feature>
<proteinExistence type="predicted"/>
<keyword evidence="1" id="KW-0472">Membrane</keyword>
<dbReference type="RefSeq" id="WP_150437333.1">
    <property type="nucleotide sequence ID" value="NZ_VYKJ01000016.1"/>
</dbReference>
<dbReference type="PANTHER" id="PTHR40031">
    <property type="entry name" value="HYPOTHETICAL MEMBRANE SPANNING PROTEIN"/>
    <property type="match status" value="1"/>
</dbReference>
<feature type="transmembrane region" description="Helical" evidence="1">
    <location>
        <begin position="124"/>
        <end position="146"/>
    </location>
</feature>